<sequence>METCSDIVFVGPGANQGQRRRELNREAQRAYRARKEQRIKDLEVELAELQSRHFEGTDKLQRENEELRSVAKKMELELYMMKGAMMAMDKLSSIRTNSDNSGSSSGSSHNGSVLSGDFMEGASGGSSSLGDHSLYDDSDCTDSTLVGSGQDFVASNFDDISLRIEKNNQHNAYDDGDRIMNYTETWEYLLERSFFQECDLEELCKAVKQHVLPNGGVRLQDLMRIAHEWEINKRMPR</sequence>
<dbReference type="RefSeq" id="XP_058340328.1">
    <property type="nucleotide sequence ID" value="XM_058488908.1"/>
</dbReference>
<keyword evidence="6" id="KW-1185">Reference proteome</keyword>
<protein>
    <recommendedName>
        <fullName evidence="7">BZIP domain-containing protein</fullName>
    </recommendedName>
</protein>
<evidence type="ECO:0000256" key="1">
    <source>
        <dbReference type="ARBA" id="ARBA00004123"/>
    </source>
</evidence>
<evidence type="ECO:0000313" key="6">
    <source>
        <dbReference type="Proteomes" id="UP001234581"/>
    </source>
</evidence>
<dbReference type="GeneID" id="83216314"/>
<feature type="region of interest" description="Disordered" evidence="4">
    <location>
        <begin position="94"/>
        <end position="125"/>
    </location>
</feature>
<dbReference type="PANTHER" id="PTHR40621:SF6">
    <property type="entry name" value="AP-1-LIKE TRANSCRIPTION FACTOR YAP1-RELATED"/>
    <property type="match status" value="1"/>
</dbReference>
<keyword evidence="3" id="KW-0175">Coiled coil</keyword>
<dbReference type="PANTHER" id="PTHR40621">
    <property type="entry name" value="TRANSCRIPTION FACTOR KAPC-RELATED"/>
    <property type="match status" value="1"/>
</dbReference>
<dbReference type="GO" id="GO:0001228">
    <property type="term" value="F:DNA-binding transcription activator activity, RNA polymerase II-specific"/>
    <property type="evidence" value="ECO:0007669"/>
    <property type="project" value="TreeGrafter"/>
</dbReference>
<dbReference type="EMBL" id="JARTCD010000049">
    <property type="protein sequence ID" value="KAJ8655415.1"/>
    <property type="molecule type" value="Genomic_DNA"/>
</dbReference>
<dbReference type="InterPro" id="IPR046347">
    <property type="entry name" value="bZIP_sf"/>
</dbReference>
<dbReference type="SUPFAM" id="SSF57959">
    <property type="entry name" value="Leucine zipper domain"/>
    <property type="match status" value="1"/>
</dbReference>
<evidence type="ECO:0008006" key="7">
    <source>
        <dbReference type="Google" id="ProtNLM"/>
    </source>
</evidence>
<dbReference type="Proteomes" id="UP001234581">
    <property type="component" value="Unassembled WGS sequence"/>
</dbReference>
<evidence type="ECO:0000256" key="2">
    <source>
        <dbReference type="ARBA" id="ARBA00023242"/>
    </source>
</evidence>
<gene>
    <name evidence="5" type="ORF">O0I10_008907</name>
</gene>
<organism evidence="5 6">
    <name type="scientific">Lichtheimia ornata</name>
    <dbReference type="NCBI Taxonomy" id="688661"/>
    <lineage>
        <taxon>Eukaryota</taxon>
        <taxon>Fungi</taxon>
        <taxon>Fungi incertae sedis</taxon>
        <taxon>Mucoromycota</taxon>
        <taxon>Mucoromycotina</taxon>
        <taxon>Mucoromycetes</taxon>
        <taxon>Mucorales</taxon>
        <taxon>Lichtheimiaceae</taxon>
        <taxon>Lichtheimia</taxon>
    </lineage>
</organism>
<comment type="caution">
    <text evidence="5">The sequence shown here is derived from an EMBL/GenBank/DDBJ whole genome shotgun (WGS) entry which is preliminary data.</text>
</comment>
<dbReference type="GO" id="GO:0000976">
    <property type="term" value="F:transcription cis-regulatory region binding"/>
    <property type="evidence" value="ECO:0007669"/>
    <property type="project" value="InterPro"/>
</dbReference>
<proteinExistence type="predicted"/>
<dbReference type="Gene3D" id="1.20.5.170">
    <property type="match status" value="1"/>
</dbReference>
<evidence type="ECO:0000256" key="4">
    <source>
        <dbReference type="SAM" id="MobiDB-lite"/>
    </source>
</evidence>
<dbReference type="AlphaFoldDB" id="A0AAD7XUX3"/>
<dbReference type="InterPro" id="IPR050936">
    <property type="entry name" value="AP-1-like"/>
</dbReference>
<dbReference type="GO" id="GO:0090575">
    <property type="term" value="C:RNA polymerase II transcription regulator complex"/>
    <property type="evidence" value="ECO:0007669"/>
    <property type="project" value="TreeGrafter"/>
</dbReference>
<keyword evidence="2" id="KW-0539">Nucleus</keyword>
<dbReference type="CDD" id="cd14688">
    <property type="entry name" value="bZIP_YAP"/>
    <property type="match status" value="1"/>
</dbReference>
<feature type="compositionally biased region" description="Low complexity" evidence="4">
    <location>
        <begin position="94"/>
        <end position="116"/>
    </location>
</feature>
<feature type="coiled-coil region" evidence="3">
    <location>
        <begin position="20"/>
        <end position="77"/>
    </location>
</feature>
<reference evidence="5 6" key="1">
    <citation type="submission" date="2023-03" db="EMBL/GenBank/DDBJ databases">
        <title>Genome sequence of Lichtheimia ornata CBS 291.66.</title>
        <authorList>
            <person name="Mohabir J.T."/>
            <person name="Shea T.P."/>
            <person name="Kurbessoian T."/>
            <person name="Berby B."/>
            <person name="Fontaine J."/>
            <person name="Livny J."/>
            <person name="Gnirke A."/>
            <person name="Stajich J.E."/>
            <person name="Cuomo C.A."/>
        </authorList>
    </citation>
    <scope>NUCLEOTIDE SEQUENCE [LARGE SCALE GENOMIC DNA]</scope>
    <source>
        <strain evidence="5">CBS 291.66</strain>
    </source>
</reference>
<comment type="subcellular location">
    <subcellularLocation>
        <location evidence="1">Nucleus</location>
    </subcellularLocation>
</comment>
<accession>A0AAD7XUX3</accession>
<evidence type="ECO:0000313" key="5">
    <source>
        <dbReference type="EMBL" id="KAJ8655415.1"/>
    </source>
</evidence>
<evidence type="ECO:0000256" key="3">
    <source>
        <dbReference type="SAM" id="Coils"/>
    </source>
</evidence>
<name>A0AAD7XUX3_9FUNG</name>